<keyword evidence="3" id="KW-1185">Reference proteome</keyword>
<name>A0A4C1SRK1_EUMVA</name>
<dbReference type="EMBL" id="BGZK01007609">
    <property type="protein sequence ID" value="GBP04752.1"/>
    <property type="molecule type" value="Genomic_DNA"/>
</dbReference>
<dbReference type="Proteomes" id="UP000299102">
    <property type="component" value="Unassembled WGS sequence"/>
</dbReference>
<organism evidence="2 3">
    <name type="scientific">Eumeta variegata</name>
    <name type="common">Bagworm moth</name>
    <name type="synonym">Eumeta japonica</name>
    <dbReference type="NCBI Taxonomy" id="151549"/>
    <lineage>
        <taxon>Eukaryota</taxon>
        <taxon>Metazoa</taxon>
        <taxon>Ecdysozoa</taxon>
        <taxon>Arthropoda</taxon>
        <taxon>Hexapoda</taxon>
        <taxon>Insecta</taxon>
        <taxon>Pterygota</taxon>
        <taxon>Neoptera</taxon>
        <taxon>Endopterygota</taxon>
        <taxon>Lepidoptera</taxon>
        <taxon>Glossata</taxon>
        <taxon>Ditrysia</taxon>
        <taxon>Tineoidea</taxon>
        <taxon>Psychidae</taxon>
        <taxon>Oiketicinae</taxon>
        <taxon>Eumeta</taxon>
    </lineage>
</organism>
<feature type="region of interest" description="Disordered" evidence="1">
    <location>
        <begin position="21"/>
        <end position="41"/>
    </location>
</feature>
<sequence length="122" mass="13253">MSHHDHHDATLQTSVGKELRESHLAEQGTAPPTSSGSRFSSIGSISHGLIYSYSPLSQRTRKHIKAESGNSAIKHGVIRSAPSTSRHQSCNEIYLQLPSFCCITAKSYVCLKTRKSNTSGIS</sequence>
<gene>
    <name evidence="2" type="ORF">EVAR_72594_1</name>
</gene>
<evidence type="ECO:0000256" key="1">
    <source>
        <dbReference type="SAM" id="MobiDB-lite"/>
    </source>
</evidence>
<proteinExistence type="predicted"/>
<accession>A0A4C1SRK1</accession>
<reference evidence="2 3" key="1">
    <citation type="journal article" date="2019" name="Commun. Biol.">
        <title>The bagworm genome reveals a unique fibroin gene that provides high tensile strength.</title>
        <authorList>
            <person name="Kono N."/>
            <person name="Nakamura H."/>
            <person name="Ohtoshi R."/>
            <person name="Tomita M."/>
            <person name="Numata K."/>
            <person name="Arakawa K."/>
        </authorList>
    </citation>
    <scope>NUCLEOTIDE SEQUENCE [LARGE SCALE GENOMIC DNA]</scope>
</reference>
<evidence type="ECO:0000313" key="3">
    <source>
        <dbReference type="Proteomes" id="UP000299102"/>
    </source>
</evidence>
<comment type="caution">
    <text evidence="2">The sequence shown here is derived from an EMBL/GenBank/DDBJ whole genome shotgun (WGS) entry which is preliminary data.</text>
</comment>
<evidence type="ECO:0000313" key="2">
    <source>
        <dbReference type="EMBL" id="GBP04752.1"/>
    </source>
</evidence>
<protein>
    <submittedName>
        <fullName evidence="2">Uncharacterized protein</fullName>
    </submittedName>
</protein>
<dbReference type="AlphaFoldDB" id="A0A4C1SRK1"/>